<evidence type="ECO:0000313" key="8">
    <source>
        <dbReference type="EMBL" id="TMW57472.1"/>
    </source>
</evidence>
<dbReference type="InterPro" id="IPR039304">
    <property type="entry name" value="DNAAF3"/>
</dbReference>
<reference evidence="8" key="1">
    <citation type="submission" date="2019-03" db="EMBL/GenBank/DDBJ databases">
        <title>Long read genome sequence of the mycoparasitic Pythium oligandrum ATCC 38472 isolated from sugarbeet rhizosphere.</title>
        <authorList>
            <person name="Gaulin E."/>
        </authorList>
    </citation>
    <scope>NUCLEOTIDE SEQUENCE</scope>
    <source>
        <strain evidence="8">ATCC 38472_TT</strain>
    </source>
</reference>
<evidence type="ECO:0000256" key="1">
    <source>
        <dbReference type="ARBA" id="ARBA00004496"/>
    </source>
</evidence>
<feature type="domain" description="DUF4470" evidence="6">
    <location>
        <begin position="17"/>
        <end position="115"/>
    </location>
</feature>
<evidence type="ECO:0000259" key="6">
    <source>
        <dbReference type="Pfam" id="PF14737"/>
    </source>
</evidence>
<comment type="subcellular location">
    <subcellularLocation>
        <location evidence="1">Cytoplasm</location>
    </subcellularLocation>
</comment>
<gene>
    <name evidence="8" type="ORF">Poli38472_003397</name>
</gene>
<dbReference type="Proteomes" id="UP000794436">
    <property type="component" value="Unassembled WGS sequence"/>
</dbReference>
<dbReference type="PANTHER" id="PTHR22118">
    <property type="entry name" value="DYNEIN ASSEMBLY FACTOR 3, AXONEMAL"/>
    <property type="match status" value="1"/>
</dbReference>
<evidence type="ECO:0000256" key="4">
    <source>
        <dbReference type="ARBA" id="ARBA00022794"/>
    </source>
</evidence>
<feature type="region of interest" description="Disordered" evidence="5">
    <location>
        <begin position="357"/>
        <end position="377"/>
    </location>
</feature>
<dbReference type="GO" id="GO:0070286">
    <property type="term" value="P:axonemal dynein complex assembly"/>
    <property type="evidence" value="ECO:0007669"/>
    <property type="project" value="InterPro"/>
</dbReference>
<dbReference type="InterPro" id="IPR028235">
    <property type="entry name" value="DNAAF3_C"/>
</dbReference>
<evidence type="ECO:0000256" key="3">
    <source>
        <dbReference type="ARBA" id="ARBA00022490"/>
    </source>
</evidence>
<sequence length="519" mass="59990">MARTTSGVMMSLGTVNMWGFSPSFDMQDGVASPHKEDTPLNLLLIGPGDIRHVLHTIAHRRRWGKQLRPINIYVYERSVETLARHMLLMQIAQDWELPLRQRVSTFLEVFGNTLVQERTSAYLEEKAKALIDSVHYERGWLANQFDLSHLKMKTRDELVDNFHSWFQKVRFDVVKLRDHRLRHYYEVRYDYRNNLIDWDYTMTLKKIENASVIHIRQYREWRNSGIAFEFGDQSYTEPNRSMAAFTEAHKKNHGSVLCRGLWADIIVSPYVSFGVDCETSNKFAEQLFEIHNKGTGVEQNRHNTTQVAVYNLLSYLHEIETGDVYKMKKAHDVYSGIGEAATSVSNQDDEKALPKIEEIDEEEETTGTSKNSDRVADAEARERAKTIVESLEGVKIIPLTGKLEDLYSKKRYHHLFDHVFLSSQHCHTLQSAPDSKEAPTFSNLLSDDALVSVESPLFLLPLTEDQRLLYMEKLVEMTTAHLLKPVSATPKSFDKSDLFKIQNASLRFQFTREHDGQTR</sequence>
<keyword evidence="9" id="KW-1185">Reference proteome</keyword>
<organism evidence="8 9">
    <name type="scientific">Pythium oligandrum</name>
    <name type="common">Mycoparasitic fungus</name>
    <dbReference type="NCBI Taxonomy" id="41045"/>
    <lineage>
        <taxon>Eukaryota</taxon>
        <taxon>Sar</taxon>
        <taxon>Stramenopiles</taxon>
        <taxon>Oomycota</taxon>
        <taxon>Peronosporomycetes</taxon>
        <taxon>Pythiales</taxon>
        <taxon>Pythiaceae</taxon>
        <taxon>Pythium</taxon>
    </lineage>
</organism>
<evidence type="ECO:0008006" key="10">
    <source>
        <dbReference type="Google" id="ProtNLM"/>
    </source>
</evidence>
<protein>
    <recommendedName>
        <fullName evidence="10">Dynein assembly factor 3, axonemal</fullName>
    </recommendedName>
</protein>
<keyword evidence="3" id="KW-0963">Cytoplasm</keyword>
<proteinExistence type="inferred from homology"/>
<name>A0A8K1C6J5_PYTOL</name>
<dbReference type="Pfam" id="PF14740">
    <property type="entry name" value="DUF4471"/>
    <property type="match status" value="1"/>
</dbReference>
<dbReference type="GO" id="GO:0005737">
    <property type="term" value="C:cytoplasm"/>
    <property type="evidence" value="ECO:0007669"/>
    <property type="project" value="UniProtKB-SubCell"/>
</dbReference>
<dbReference type="EMBL" id="SPLM01000144">
    <property type="protein sequence ID" value="TMW57472.1"/>
    <property type="molecule type" value="Genomic_DNA"/>
</dbReference>
<dbReference type="AlphaFoldDB" id="A0A8K1C6J5"/>
<evidence type="ECO:0000313" key="9">
    <source>
        <dbReference type="Proteomes" id="UP000794436"/>
    </source>
</evidence>
<accession>A0A8K1C6J5</accession>
<evidence type="ECO:0000259" key="7">
    <source>
        <dbReference type="Pfam" id="PF14740"/>
    </source>
</evidence>
<dbReference type="Pfam" id="PF14737">
    <property type="entry name" value="DUF4470"/>
    <property type="match status" value="1"/>
</dbReference>
<evidence type="ECO:0000256" key="2">
    <source>
        <dbReference type="ARBA" id="ARBA00010449"/>
    </source>
</evidence>
<comment type="similarity">
    <text evidence="2">Belongs to the DNAAF3 family.</text>
</comment>
<comment type="caution">
    <text evidence="8">The sequence shown here is derived from an EMBL/GenBank/DDBJ whole genome shotgun (WGS) entry which is preliminary data.</text>
</comment>
<dbReference type="InterPro" id="IPR027974">
    <property type="entry name" value="DUF4470"/>
</dbReference>
<feature type="domain" description="Dynein assembly factor 3 C-terminal" evidence="7">
    <location>
        <begin position="145"/>
        <end position="486"/>
    </location>
</feature>
<dbReference type="PANTHER" id="PTHR22118:SF14">
    <property type="entry name" value="DYNEIN AXONEMAL ASSEMBLY FACTOR 3"/>
    <property type="match status" value="1"/>
</dbReference>
<dbReference type="GO" id="GO:0044458">
    <property type="term" value="P:motile cilium assembly"/>
    <property type="evidence" value="ECO:0007669"/>
    <property type="project" value="TreeGrafter"/>
</dbReference>
<dbReference type="OrthoDB" id="538817at2759"/>
<evidence type="ECO:0000256" key="5">
    <source>
        <dbReference type="SAM" id="MobiDB-lite"/>
    </source>
</evidence>
<keyword evidence="4" id="KW-0970">Cilium biogenesis/degradation</keyword>